<name>A0A9E4T3U6_9GAMM</name>
<dbReference type="InterPro" id="IPR007085">
    <property type="entry name" value="DNA/pantothenate-metab_flavo_C"/>
</dbReference>
<dbReference type="Gene3D" id="3.40.50.10300">
    <property type="entry name" value="CoaB-like"/>
    <property type="match status" value="1"/>
</dbReference>
<comment type="caution">
    <text evidence="2">The sequence shown here is derived from an EMBL/GenBank/DDBJ whole genome shotgun (WGS) entry which is preliminary data.</text>
</comment>
<dbReference type="GO" id="GO:0015937">
    <property type="term" value="P:coenzyme A biosynthetic process"/>
    <property type="evidence" value="ECO:0007669"/>
    <property type="project" value="UniProtKB-ARBA"/>
</dbReference>
<dbReference type="AlphaFoldDB" id="A0A9E4T3U6"/>
<dbReference type="InterPro" id="IPR035929">
    <property type="entry name" value="CoaB-like_sf"/>
</dbReference>
<gene>
    <name evidence="2" type="ORF">JAZ07_16790</name>
</gene>
<evidence type="ECO:0000313" key="3">
    <source>
        <dbReference type="Proteomes" id="UP000886667"/>
    </source>
</evidence>
<feature type="domain" description="DNA/pantothenate metabolism flavoprotein C-terminal" evidence="1">
    <location>
        <begin position="2"/>
        <end position="63"/>
    </location>
</feature>
<sequence length="69" mass="7702">AYAEAKRQAKGLDLIAANQVAAKEGGFESDQNALLLLWHGGREVLPMMSKHQLARQLVERISEQYHASR</sequence>
<feature type="non-terminal residue" evidence="2">
    <location>
        <position position="1"/>
    </location>
</feature>
<protein>
    <submittedName>
        <fullName evidence="2">Bifunctional 4'-phosphopantothenoylcysteine decarboxylase/phosphopantothenoylcysteine synthetase</fullName>
    </submittedName>
</protein>
<evidence type="ECO:0000259" key="1">
    <source>
        <dbReference type="Pfam" id="PF04127"/>
    </source>
</evidence>
<dbReference type="SUPFAM" id="SSF102645">
    <property type="entry name" value="CoaB-like"/>
    <property type="match status" value="1"/>
</dbReference>
<accession>A0A9E4T3U6</accession>
<dbReference type="Pfam" id="PF04127">
    <property type="entry name" value="DFP"/>
    <property type="match status" value="1"/>
</dbReference>
<dbReference type="Proteomes" id="UP000886667">
    <property type="component" value="Unassembled WGS sequence"/>
</dbReference>
<proteinExistence type="predicted"/>
<dbReference type="EMBL" id="JAEPCM010000603">
    <property type="protein sequence ID" value="MCG7948002.1"/>
    <property type="molecule type" value="Genomic_DNA"/>
</dbReference>
<evidence type="ECO:0000313" key="2">
    <source>
        <dbReference type="EMBL" id="MCG7948002.1"/>
    </source>
</evidence>
<dbReference type="GO" id="GO:0003824">
    <property type="term" value="F:catalytic activity"/>
    <property type="evidence" value="ECO:0007669"/>
    <property type="project" value="UniProtKB-ARBA"/>
</dbReference>
<organism evidence="2 3">
    <name type="scientific">Candidatus Thiodiazotropha taylori</name>
    <dbReference type="NCBI Taxonomy" id="2792791"/>
    <lineage>
        <taxon>Bacteria</taxon>
        <taxon>Pseudomonadati</taxon>
        <taxon>Pseudomonadota</taxon>
        <taxon>Gammaproteobacteria</taxon>
        <taxon>Chromatiales</taxon>
        <taxon>Sedimenticolaceae</taxon>
        <taxon>Candidatus Thiodiazotropha</taxon>
    </lineage>
</organism>
<reference evidence="2" key="1">
    <citation type="journal article" date="2021" name="Proc. Natl. Acad. Sci. U.S.A.">
        <title>Global biogeography of chemosynthetic symbionts reveals both localized and globally distributed symbiont groups. .</title>
        <authorList>
            <person name="Osvatic J.T."/>
            <person name="Wilkins L.G.E."/>
            <person name="Leibrecht L."/>
            <person name="Leray M."/>
            <person name="Zauner S."/>
            <person name="Polzin J."/>
            <person name="Camacho Y."/>
            <person name="Gros O."/>
            <person name="van Gils J.A."/>
            <person name="Eisen J.A."/>
            <person name="Petersen J.M."/>
            <person name="Yuen B."/>
        </authorList>
    </citation>
    <scope>NUCLEOTIDE SEQUENCE</scope>
    <source>
        <strain evidence="2">MAGclacostrist064TRANS</strain>
    </source>
</reference>